<sequence>MALAPRGMALALTLVVVATSSCCEGTHATCRPALLAIAATGAATCATGACRHTTACIPALYTRAAPSPLASSASHEGNKHHAMAQ</sequence>
<gene>
    <name evidence="2" type="ORF">HaLaN_16032</name>
</gene>
<name>A0A699ZAE6_HAELA</name>
<comment type="caution">
    <text evidence="2">The sequence shown here is derived from an EMBL/GenBank/DDBJ whole genome shotgun (WGS) entry which is preliminary data.</text>
</comment>
<reference evidence="2 3" key="1">
    <citation type="submission" date="2020-02" db="EMBL/GenBank/DDBJ databases">
        <title>Draft genome sequence of Haematococcus lacustris strain NIES-144.</title>
        <authorList>
            <person name="Morimoto D."/>
            <person name="Nakagawa S."/>
            <person name="Yoshida T."/>
            <person name="Sawayama S."/>
        </authorList>
    </citation>
    <scope>NUCLEOTIDE SEQUENCE [LARGE SCALE GENOMIC DNA]</scope>
    <source>
        <strain evidence="2 3">NIES-144</strain>
    </source>
</reference>
<proteinExistence type="predicted"/>
<accession>A0A699ZAE6</accession>
<evidence type="ECO:0000313" key="3">
    <source>
        <dbReference type="Proteomes" id="UP000485058"/>
    </source>
</evidence>
<protein>
    <submittedName>
        <fullName evidence="2">Uncharacterized protein</fullName>
    </submittedName>
</protein>
<dbReference type="Proteomes" id="UP000485058">
    <property type="component" value="Unassembled WGS sequence"/>
</dbReference>
<feature type="signal peptide" evidence="1">
    <location>
        <begin position="1"/>
        <end position="28"/>
    </location>
</feature>
<organism evidence="2 3">
    <name type="scientific">Haematococcus lacustris</name>
    <name type="common">Green alga</name>
    <name type="synonym">Haematococcus pluvialis</name>
    <dbReference type="NCBI Taxonomy" id="44745"/>
    <lineage>
        <taxon>Eukaryota</taxon>
        <taxon>Viridiplantae</taxon>
        <taxon>Chlorophyta</taxon>
        <taxon>core chlorophytes</taxon>
        <taxon>Chlorophyceae</taxon>
        <taxon>CS clade</taxon>
        <taxon>Chlamydomonadales</taxon>
        <taxon>Haematococcaceae</taxon>
        <taxon>Haematococcus</taxon>
    </lineage>
</organism>
<dbReference type="PROSITE" id="PS51257">
    <property type="entry name" value="PROKAR_LIPOPROTEIN"/>
    <property type="match status" value="1"/>
</dbReference>
<keyword evidence="3" id="KW-1185">Reference proteome</keyword>
<evidence type="ECO:0000313" key="2">
    <source>
        <dbReference type="EMBL" id="GFH19131.1"/>
    </source>
</evidence>
<feature type="chain" id="PRO_5025597659" evidence="1">
    <location>
        <begin position="29"/>
        <end position="85"/>
    </location>
</feature>
<dbReference type="AlphaFoldDB" id="A0A699ZAE6"/>
<evidence type="ECO:0000256" key="1">
    <source>
        <dbReference type="SAM" id="SignalP"/>
    </source>
</evidence>
<dbReference type="EMBL" id="BLLF01001411">
    <property type="protein sequence ID" value="GFH19131.1"/>
    <property type="molecule type" value="Genomic_DNA"/>
</dbReference>
<keyword evidence="1" id="KW-0732">Signal</keyword>